<keyword evidence="12" id="KW-1185">Reference proteome</keyword>
<evidence type="ECO:0000256" key="3">
    <source>
        <dbReference type="ARBA" id="ARBA00022517"/>
    </source>
</evidence>
<organism evidence="11 13">
    <name type="scientific">Sulfuracidifex tepidarius</name>
    <dbReference type="NCBI Taxonomy" id="1294262"/>
    <lineage>
        <taxon>Archaea</taxon>
        <taxon>Thermoproteota</taxon>
        <taxon>Thermoprotei</taxon>
        <taxon>Sulfolobales</taxon>
        <taxon>Sulfolobaceae</taxon>
        <taxon>Sulfuracidifex</taxon>
    </lineage>
</organism>
<feature type="binding site" evidence="7">
    <location>
        <position position="84"/>
    </location>
    <ligand>
        <name>S-adenosyl-L-methionine</name>
        <dbReference type="ChEBI" id="CHEBI:59789"/>
    </ligand>
</feature>
<evidence type="ECO:0000259" key="8">
    <source>
        <dbReference type="Pfam" id="PF04034"/>
    </source>
</evidence>
<dbReference type="NCBIfam" id="NF002621">
    <property type="entry name" value="PRK02287.1"/>
    <property type="match status" value="1"/>
</dbReference>
<feature type="binding site" evidence="7">
    <location>
        <position position="103"/>
    </location>
    <ligand>
        <name>S-adenosyl-L-methionine</name>
        <dbReference type="ChEBI" id="CHEBI:59789"/>
    </ligand>
</feature>
<evidence type="ECO:0000313" key="11">
    <source>
        <dbReference type="EMBL" id="BBG27229.1"/>
    </source>
</evidence>
<evidence type="ECO:0000313" key="12">
    <source>
        <dbReference type="Proteomes" id="UP000322983"/>
    </source>
</evidence>
<feature type="domain" description="RNase L inhibitor RLI-like possible metal-binding" evidence="9">
    <location>
        <begin position="1"/>
        <end position="31"/>
    </location>
</feature>
<comment type="catalytic activity">
    <reaction evidence="7">
        <text>an N(1)-methylpseudouridine in rRNA + S-adenosyl-L-methionine = N(1)-methyl-N(3)-[(3S)-3-amino-3-carboxypropyl]pseudouridine in rRNA + S-methyl-5'-thioadenosine + H(+)</text>
        <dbReference type="Rhea" id="RHEA:63296"/>
        <dbReference type="Rhea" id="RHEA-COMP:11634"/>
        <dbReference type="Rhea" id="RHEA-COMP:16310"/>
        <dbReference type="ChEBI" id="CHEBI:15378"/>
        <dbReference type="ChEBI" id="CHEBI:17509"/>
        <dbReference type="ChEBI" id="CHEBI:59789"/>
        <dbReference type="ChEBI" id="CHEBI:74890"/>
        <dbReference type="ChEBI" id="CHEBI:146234"/>
        <dbReference type="EC" id="2.5.1.157"/>
    </reaction>
</comment>
<dbReference type="GO" id="GO:0000455">
    <property type="term" value="P:enzyme-directed rRNA pseudouridine synthesis"/>
    <property type="evidence" value="ECO:0007669"/>
    <property type="project" value="UniProtKB-UniRule"/>
</dbReference>
<dbReference type="GeneID" id="41718108"/>
<comment type="similarity">
    <text evidence="7">Belongs to the TDD superfamily. TSR3 family.</text>
</comment>
<evidence type="ECO:0000313" key="13">
    <source>
        <dbReference type="Proteomes" id="UP000325030"/>
    </source>
</evidence>
<dbReference type="Proteomes" id="UP000325030">
    <property type="component" value="Chromosome"/>
</dbReference>
<dbReference type="STRING" id="1294262.GCA_001316085_00225"/>
<keyword evidence="3 7" id="KW-0690">Ribosome biogenesis</keyword>
<evidence type="ECO:0000256" key="7">
    <source>
        <dbReference type="HAMAP-Rule" id="MF_01116"/>
    </source>
</evidence>
<dbReference type="PANTHER" id="PTHR20426:SF0">
    <property type="entry name" value="18S RRNA AMINOCARBOXYPROPYLTRANSFERASE"/>
    <property type="match status" value="1"/>
</dbReference>
<dbReference type="InterPro" id="IPR007209">
    <property type="entry name" value="RNaseL-inhib-like_metal-bd_dom"/>
</dbReference>
<reference evidence="13" key="1">
    <citation type="submission" date="2018-09" db="EMBL/GenBank/DDBJ databases">
        <title>Complete Genome Sequencing of Sulfolobus sp. JCM 16834.</title>
        <authorList>
            <person name="Kato S."/>
            <person name="Itoh T."/>
            <person name="Ohkuma M."/>
        </authorList>
    </citation>
    <scope>NUCLEOTIDE SEQUENCE [LARGE SCALE GENOMIC DNA]</scope>
    <source>
        <strain evidence="13">IC-007</strain>
    </source>
</reference>
<evidence type="ECO:0000256" key="6">
    <source>
        <dbReference type="ARBA" id="ARBA00022691"/>
    </source>
</evidence>
<dbReference type="InterPro" id="IPR022968">
    <property type="entry name" value="Tsr3-like"/>
</dbReference>
<proteinExistence type="inferred from homology"/>
<dbReference type="AlphaFoldDB" id="A0A510E411"/>
<evidence type="ECO:0000256" key="5">
    <source>
        <dbReference type="ARBA" id="ARBA00022679"/>
    </source>
</evidence>
<evidence type="ECO:0000256" key="1">
    <source>
        <dbReference type="ARBA" id="ARBA00014114"/>
    </source>
</evidence>
<accession>A0A510DW60</accession>
<sequence>MKIYVLEFNQDDPSKNTAKKMIRKGLAVKTRRVYGIILNPLVDRVLSIKDKPVIEKFGITVIDSSWNQSDESFFQRYTRSGRRLPFLLAGNPVNYAKPFKLSSIEAVAASFYIIGEVEIAKSLLSLFKWGDTFLTLNKELLNSYVEKNEEEIKEIEKEVMNKIIGKGPQ</sequence>
<feature type="binding site" evidence="7">
    <location>
        <position position="62"/>
    </location>
    <ligand>
        <name>S-adenosyl-L-methionine</name>
        <dbReference type="ChEBI" id="CHEBI:59789"/>
    </ligand>
</feature>
<dbReference type="EC" id="2.5.1.157" evidence="7"/>
<keyword evidence="6 7" id="KW-0949">S-adenosyl-L-methionine</keyword>
<dbReference type="Proteomes" id="UP000322983">
    <property type="component" value="Chromosome"/>
</dbReference>
<comment type="subcellular location">
    <subcellularLocation>
        <location evidence="7">Cytoplasm</location>
    </subcellularLocation>
</comment>
<keyword evidence="2 7" id="KW-0963">Cytoplasm</keyword>
<keyword evidence="4 7" id="KW-0698">rRNA processing</keyword>
<protein>
    <recommendedName>
        <fullName evidence="1 7">16S rRNA aminocarboxypropyltransferase</fullName>
        <ecNumber evidence="7">2.5.1.157</ecNumber>
    </recommendedName>
</protein>
<dbReference type="OrthoDB" id="7441at2157"/>
<dbReference type="GO" id="GO:0005737">
    <property type="term" value="C:cytoplasm"/>
    <property type="evidence" value="ECO:0007669"/>
    <property type="project" value="UniProtKB-SubCell"/>
</dbReference>
<accession>A0A510E411</accession>
<evidence type="ECO:0000256" key="4">
    <source>
        <dbReference type="ARBA" id="ARBA00022552"/>
    </source>
</evidence>
<evidence type="ECO:0000256" key="2">
    <source>
        <dbReference type="ARBA" id="ARBA00022490"/>
    </source>
</evidence>
<reference evidence="11 12" key="2">
    <citation type="journal article" date="2020" name="Int. J. Syst. Evol. Microbiol.">
        <title>Sulfuracidifex tepidarius gen. nov., sp. nov. and transfer of Sulfolobus metallicus Huber and Stetter 1992 to the genus Sulfuracidifex as Sulfuracidifex metallicus comb. nov.</title>
        <authorList>
            <person name="Itoh T."/>
            <person name="Miura T."/>
            <person name="Sakai H.D."/>
            <person name="Kato S."/>
            <person name="Ohkuma M."/>
            <person name="Takashina T."/>
        </authorList>
    </citation>
    <scope>NUCLEOTIDE SEQUENCE</scope>
    <source>
        <strain evidence="10 12">IC-006</strain>
        <strain evidence="11">IC-007</strain>
    </source>
</reference>
<dbReference type="GO" id="GO:0106388">
    <property type="term" value="F:rRNA small subunit aminocarboxypropyltransferase activity"/>
    <property type="evidence" value="ECO:0007669"/>
    <property type="project" value="UniProtKB-EC"/>
</dbReference>
<evidence type="ECO:0000313" key="10">
    <source>
        <dbReference type="EMBL" id="BBG24471.1"/>
    </source>
</evidence>
<dbReference type="EMBL" id="AP018929">
    <property type="protein sequence ID" value="BBG24471.1"/>
    <property type="molecule type" value="Genomic_DNA"/>
</dbReference>
<name>A0A510E411_9CREN</name>
<keyword evidence="5 7" id="KW-0808">Transferase</keyword>
<feature type="domain" description="16S/18S rRNA aminocarboxypropyltransferase Tsr3 C-terminal" evidence="8">
    <location>
        <begin position="36"/>
        <end position="159"/>
    </location>
</feature>
<feature type="binding site" evidence="7">
    <location>
        <position position="17"/>
    </location>
    <ligand>
        <name>S-adenosyl-L-methionine</name>
        <dbReference type="ChEBI" id="CHEBI:59789"/>
    </ligand>
</feature>
<dbReference type="EMBL" id="AP018930">
    <property type="protein sequence ID" value="BBG27229.1"/>
    <property type="molecule type" value="Genomic_DNA"/>
</dbReference>
<dbReference type="Pfam" id="PF04034">
    <property type="entry name" value="Ribo_biogen_C"/>
    <property type="match status" value="1"/>
</dbReference>
<dbReference type="GO" id="GO:1904047">
    <property type="term" value="F:S-adenosyl-L-methionine binding"/>
    <property type="evidence" value="ECO:0007669"/>
    <property type="project" value="UniProtKB-UniRule"/>
</dbReference>
<comment type="function">
    <text evidence="7">Aminocarboxypropyltransferase that catalyzes the aminocarboxypropyl transfer on pseudouridine corresponding to position 914 in M.jannaschii 16S rRNA. It constitutes the last step in biosynthesis of the hypermodified N1-methyl-N3-(3-amino-3-carboxypropyl) pseudouridine (m1acp3-Psi).</text>
</comment>
<gene>
    <name evidence="10" type="ORF">IC006_1791</name>
    <name evidence="11" type="ORF">IC007_1769</name>
</gene>
<dbReference type="Pfam" id="PF04068">
    <property type="entry name" value="Fer4_RLI"/>
    <property type="match status" value="1"/>
</dbReference>
<dbReference type="KEGG" id="step:IC006_1791"/>
<comment type="caution">
    <text evidence="7">Lacks conserved residue(s) required for the propagation of feature annotation.</text>
</comment>
<dbReference type="InterPro" id="IPR007177">
    <property type="entry name" value="Tsr3_C"/>
</dbReference>
<dbReference type="RefSeq" id="WP_054844900.1">
    <property type="nucleotide sequence ID" value="NZ_AP018929.1"/>
</dbReference>
<dbReference type="HAMAP" id="MF_01116">
    <property type="entry name" value="TSR3"/>
    <property type="match status" value="1"/>
</dbReference>
<evidence type="ECO:0000259" key="9">
    <source>
        <dbReference type="Pfam" id="PF04068"/>
    </source>
</evidence>
<dbReference type="PANTHER" id="PTHR20426">
    <property type="entry name" value="RIBOSOME BIOGENESIS PROTEIN TSR3 HOMOLOG"/>
    <property type="match status" value="1"/>
</dbReference>